<reference evidence="1" key="1">
    <citation type="submission" date="2013-10" db="EMBL/GenBank/DDBJ databases">
        <title>Genomic analysis of the causative agents of coccidiosis in chickens.</title>
        <authorList>
            <person name="Reid A.J."/>
            <person name="Blake D."/>
            <person name="Billington K."/>
            <person name="Browne H."/>
            <person name="Dunn M."/>
            <person name="Hung S."/>
            <person name="Kawahara F."/>
            <person name="Miranda-Saavedra D."/>
            <person name="Mourier T."/>
            <person name="Nagra H."/>
            <person name="Otto T.D."/>
            <person name="Rawlings N."/>
            <person name="Sanchez A."/>
            <person name="Sanders M."/>
            <person name="Subramaniam C."/>
            <person name="Tay Y."/>
            <person name="Dear P."/>
            <person name="Doerig C."/>
            <person name="Gruber A."/>
            <person name="Parkinson J."/>
            <person name="Shirley M."/>
            <person name="Wan K.L."/>
            <person name="Berriman M."/>
            <person name="Tomley F."/>
            <person name="Pain A."/>
        </authorList>
    </citation>
    <scope>NUCLEOTIDE SEQUENCE [LARGE SCALE GENOMIC DNA]</scope>
    <source>
        <strain evidence="1">Weybridge</strain>
    </source>
</reference>
<sequence length="69" mass="7380">MEGGIELRIAAAILNFLEQQEFTKAAKAIRKEAAKREWDIDTAAAAADSFDLLQLCTAAAAAEGKTNLN</sequence>
<name>U6M1M3_EIMMA</name>
<proteinExistence type="predicted"/>
<dbReference type="OrthoDB" id="5599646at2759"/>
<gene>
    <name evidence="1" type="ORF">EMWEY_00052870</name>
</gene>
<dbReference type="GeneID" id="25339273"/>
<evidence type="ECO:0000313" key="1">
    <source>
        <dbReference type="EMBL" id="CDJ56359.1"/>
    </source>
</evidence>
<dbReference type="VEuPathDB" id="ToxoDB:EMWEY_00052870"/>
<dbReference type="Proteomes" id="UP000030763">
    <property type="component" value="Unassembled WGS sequence"/>
</dbReference>
<protein>
    <submittedName>
        <fullName evidence="1">Nucleolar phosphoprotein p130, putative</fullName>
    </submittedName>
</protein>
<dbReference type="EMBL" id="HG718907">
    <property type="protein sequence ID" value="CDJ56359.1"/>
    <property type="molecule type" value="Genomic_DNA"/>
</dbReference>
<dbReference type="RefSeq" id="XP_013333010.1">
    <property type="nucleotide sequence ID" value="XM_013477556.1"/>
</dbReference>
<dbReference type="AlphaFoldDB" id="U6M1M3"/>
<reference evidence="1" key="2">
    <citation type="submission" date="2013-10" db="EMBL/GenBank/DDBJ databases">
        <authorList>
            <person name="Aslett M."/>
        </authorList>
    </citation>
    <scope>NUCLEOTIDE SEQUENCE [LARGE SCALE GENOMIC DNA]</scope>
    <source>
        <strain evidence="1">Weybridge</strain>
    </source>
</reference>
<evidence type="ECO:0000313" key="2">
    <source>
        <dbReference type="Proteomes" id="UP000030763"/>
    </source>
</evidence>
<organism evidence="1 2">
    <name type="scientific">Eimeria maxima</name>
    <name type="common">Coccidian parasite</name>
    <dbReference type="NCBI Taxonomy" id="5804"/>
    <lineage>
        <taxon>Eukaryota</taxon>
        <taxon>Sar</taxon>
        <taxon>Alveolata</taxon>
        <taxon>Apicomplexa</taxon>
        <taxon>Conoidasida</taxon>
        <taxon>Coccidia</taxon>
        <taxon>Eucoccidiorida</taxon>
        <taxon>Eimeriorina</taxon>
        <taxon>Eimeriidae</taxon>
        <taxon>Eimeria</taxon>
    </lineage>
</organism>
<keyword evidence="2" id="KW-1185">Reference proteome</keyword>
<accession>U6M1M3</accession>